<name>A0A834GHT6_RHOSS</name>
<dbReference type="Proteomes" id="UP000626092">
    <property type="component" value="Unassembled WGS sequence"/>
</dbReference>
<organism evidence="2 3">
    <name type="scientific">Rhododendron simsii</name>
    <name type="common">Sims's rhododendron</name>
    <dbReference type="NCBI Taxonomy" id="118357"/>
    <lineage>
        <taxon>Eukaryota</taxon>
        <taxon>Viridiplantae</taxon>
        <taxon>Streptophyta</taxon>
        <taxon>Embryophyta</taxon>
        <taxon>Tracheophyta</taxon>
        <taxon>Spermatophyta</taxon>
        <taxon>Magnoliopsida</taxon>
        <taxon>eudicotyledons</taxon>
        <taxon>Gunneridae</taxon>
        <taxon>Pentapetalae</taxon>
        <taxon>asterids</taxon>
        <taxon>Ericales</taxon>
        <taxon>Ericaceae</taxon>
        <taxon>Ericoideae</taxon>
        <taxon>Rhodoreae</taxon>
        <taxon>Rhododendron</taxon>
    </lineage>
</organism>
<dbReference type="OrthoDB" id="10034042at2759"/>
<protein>
    <submittedName>
        <fullName evidence="2">Uncharacterized protein</fullName>
    </submittedName>
</protein>
<evidence type="ECO:0000313" key="3">
    <source>
        <dbReference type="Proteomes" id="UP000626092"/>
    </source>
</evidence>
<evidence type="ECO:0000313" key="2">
    <source>
        <dbReference type="EMBL" id="KAF7132434.1"/>
    </source>
</evidence>
<gene>
    <name evidence="2" type="ORF">RHSIM_Rhsim09G0013400</name>
</gene>
<proteinExistence type="predicted"/>
<feature type="region of interest" description="Disordered" evidence="1">
    <location>
        <begin position="1"/>
        <end position="22"/>
    </location>
</feature>
<accession>A0A834GHT6</accession>
<keyword evidence="3" id="KW-1185">Reference proteome</keyword>
<evidence type="ECO:0000256" key="1">
    <source>
        <dbReference type="SAM" id="MobiDB-lite"/>
    </source>
</evidence>
<dbReference type="EMBL" id="WJXA01000009">
    <property type="protein sequence ID" value="KAF7132434.1"/>
    <property type="molecule type" value="Genomic_DNA"/>
</dbReference>
<dbReference type="AlphaFoldDB" id="A0A834GHT6"/>
<reference evidence="2" key="1">
    <citation type="submission" date="2019-11" db="EMBL/GenBank/DDBJ databases">
        <authorList>
            <person name="Liu Y."/>
            <person name="Hou J."/>
            <person name="Li T.-Q."/>
            <person name="Guan C.-H."/>
            <person name="Wu X."/>
            <person name="Wu H.-Z."/>
            <person name="Ling F."/>
            <person name="Zhang R."/>
            <person name="Shi X.-G."/>
            <person name="Ren J.-P."/>
            <person name="Chen E.-F."/>
            <person name="Sun J.-M."/>
        </authorList>
    </citation>
    <scope>NUCLEOTIDE SEQUENCE</scope>
    <source>
        <strain evidence="2">Adult_tree_wgs_1</strain>
        <tissue evidence="2">Leaves</tissue>
    </source>
</reference>
<sequence length="123" mass="13448">MGYDDQKIQYQPEDAPSKGLYGAMPSGYTVRPQGYGAMPSGYSTVPPPGYGASLQAYGAPLRGPYSALPPTYGVPLQGPYVAPRPIYVTPPPTCPCLRNDQWHAQNPHPKKTESDCEQFWTAW</sequence>
<comment type="caution">
    <text evidence="2">The sequence shown here is derived from an EMBL/GenBank/DDBJ whole genome shotgun (WGS) entry which is preliminary data.</text>
</comment>